<dbReference type="PANTHER" id="PTHR30329:SF21">
    <property type="entry name" value="LIPOPROTEIN YIAD-RELATED"/>
    <property type="match status" value="1"/>
</dbReference>
<sequence length="282" mass="30063">MTRSSAFSPFLLLGGGGQYEDRAANSHVYGFANAGGGFLISLNEARTVAIRVDAKHYWVFDNDSSSHSYLQDTRLNAGVQFLLGGKTEQPAAPPPPPQPKDSDGDGVIDSLDQCPGTPPGTKVDSRGCPLPPPPPPKDSDGDGVYDDVDACPNTPVGFKVDARGCAIREARIILHDINFEFDSSRLLATSKAELDKIAAGLKGQPTMGLIIEGHTDATGPDAYNMKLSKARAEAARSYLVSQGVASSRLEATGYGETKPIATNKTKEGRAENRRVEFKVTRE</sequence>
<proteinExistence type="predicted"/>
<feature type="region of interest" description="Disordered" evidence="6">
    <location>
        <begin position="85"/>
        <end position="144"/>
    </location>
</feature>
<dbReference type="GO" id="GO:0009279">
    <property type="term" value="C:cell outer membrane"/>
    <property type="evidence" value="ECO:0007669"/>
    <property type="project" value="UniProtKB-SubCell"/>
</dbReference>
<comment type="caution">
    <text evidence="8">The sequence shown here is derived from an EMBL/GenBank/DDBJ whole genome shotgun (WGS) entry which is preliminary data.</text>
</comment>
<evidence type="ECO:0000256" key="3">
    <source>
        <dbReference type="ARBA" id="ARBA00023136"/>
    </source>
</evidence>
<dbReference type="SUPFAM" id="SSF103647">
    <property type="entry name" value="TSP type-3 repeat"/>
    <property type="match status" value="1"/>
</dbReference>
<dbReference type="PRINTS" id="PR01021">
    <property type="entry name" value="OMPADOMAIN"/>
</dbReference>
<dbReference type="InterPro" id="IPR028974">
    <property type="entry name" value="TSP_type-3_rpt"/>
</dbReference>
<protein>
    <submittedName>
        <fullName evidence="8">OmpA family protein</fullName>
    </submittedName>
</protein>
<dbReference type="PANTHER" id="PTHR30329">
    <property type="entry name" value="STATOR ELEMENT OF FLAGELLAR MOTOR COMPLEX"/>
    <property type="match status" value="1"/>
</dbReference>
<dbReference type="CDD" id="cd07185">
    <property type="entry name" value="OmpA_C-like"/>
    <property type="match status" value="1"/>
</dbReference>
<evidence type="ECO:0000256" key="4">
    <source>
        <dbReference type="ARBA" id="ARBA00023237"/>
    </source>
</evidence>
<dbReference type="Pfam" id="PF00691">
    <property type="entry name" value="OmpA"/>
    <property type="match status" value="1"/>
</dbReference>
<dbReference type="Proteomes" id="UP000472676">
    <property type="component" value="Unassembled WGS sequence"/>
</dbReference>
<dbReference type="InterPro" id="IPR036737">
    <property type="entry name" value="OmpA-like_sf"/>
</dbReference>
<evidence type="ECO:0000256" key="6">
    <source>
        <dbReference type="SAM" id="MobiDB-lite"/>
    </source>
</evidence>
<dbReference type="Pfam" id="PF02412">
    <property type="entry name" value="TSP_3"/>
    <property type="match status" value="2"/>
</dbReference>
<dbReference type="GO" id="GO:0005509">
    <property type="term" value="F:calcium ion binding"/>
    <property type="evidence" value="ECO:0007669"/>
    <property type="project" value="InterPro"/>
</dbReference>
<dbReference type="InterPro" id="IPR003367">
    <property type="entry name" value="Thrombospondin_3-like_rpt"/>
</dbReference>
<name>A0A6M2BSN8_9GAMM</name>
<dbReference type="PRINTS" id="PR01023">
    <property type="entry name" value="NAFLGMOTY"/>
</dbReference>
<dbReference type="Gene3D" id="4.10.1080.10">
    <property type="entry name" value="TSP type-3 repeat"/>
    <property type="match status" value="1"/>
</dbReference>
<evidence type="ECO:0000256" key="2">
    <source>
        <dbReference type="ARBA" id="ARBA00022729"/>
    </source>
</evidence>
<dbReference type="InterPro" id="IPR006665">
    <property type="entry name" value="OmpA-like"/>
</dbReference>
<evidence type="ECO:0000256" key="5">
    <source>
        <dbReference type="PROSITE-ProRule" id="PRU00473"/>
    </source>
</evidence>
<keyword evidence="4" id="KW-0998">Cell outer membrane</keyword>
<evidence type="ECO:0000313" key="9">
    <source>
        <dbReference type="Proteomes" id="UP000472676"/>
    </source>
</evidence>
<dbReference type="PROSITE" id="PS51123">
    <property type="entry name" value="OMPA_2"/>
    <property type="match status" value="1"/>
</dbReference>
<evidence type="ECO:0000256" key="1">
    <source>
        <dbReference type="ARBA" id="ARBA00004442"/>
    </source>
</evidence>
<dbReference type="SUPFAM" id="SSF103088">
    <property type="entry name" value="OmpA-like"/>
    <property type="match status" value="1"/>
</dbReference>
<reference evidence="8 9" key="1">
    <citation type="journal article" date="2014" name="Int. J. Syst. Evol. Microbiol.">
        <title>Solimonas terrae sp. nov., isolated from soil.</title>
        <authorList>
            <person name="Kim S.J."/>
            <person name="Moon J.Y."/>
            <person name="Weon H.Y."/>
            <person name="Ahn J.H."/>
            <person name="Chen W.M."/>
            <person name="Kwon S.W."/>
        </authorList>
    </citation>
    <scope>NUCLEOTIDE SEQUENCE [LARGE SCALE GENOMIC DNA]</scope>
    <source>
        <strain evidence="8 9">KIS83-12</strain>
    </source>
</reference>
<dbReference type="GO" id="GO:0007155">
    <property type="term" value="P:cell adhesion"/>
    <property type="evidence" value="ECO:0007669"/>
    <property type="project" value="InterPro"/>
</dbReference>
<accession>A0A6M2BSN8</accession>
<dbReference type="Gene3D" id="3.30.1330.60">
    <property type="entry name" value="OmpA-like domain"/>
    <property type="match status" value="1"/>
</dbReference>
<evidence type="ECO:0000259" key="7">
    <source>
        <dbReference type="PROSITE" id="PS51123"/>
    </source>
</evidence>
<dbReference type="AlphaFoldDB" id="A0A6M2BSN8"/>
<dbReference type="EMBL" id="JAAMOW010000006">
    <property type="protein sequence ID" value="NGY05652.1"/>
    <property type="molecule type" value="Genomic_DNA"/>
</dbReference>
<comment type="subcellular location">
    <subcellularLocation>
        <location evidence="1">Cell outer membrane</location>
    </subcellularLocation>
</comment>
<dbReference type="InterPro" id="IPR006664">
    <property type="entry name" value="OMP_bac"/>
</dbReference>
<keyword evidence="3 5" id="KW-0472">Membrane</keyword>
<keyword evidence="9" id="KW-1185">Reference proteome</keyword>
<gene>
    <name evidence="8" type="ORF">G7Y85_12835</name>
</gene>
<feature type="domain" description="OmpA-like" evidence="7">
    <location>
        <begin position="166"/>
        <end position="282"/>
    </location>
</feature>
<dbReference type="InterPro" id="IPR050330">
    <property type="entry name" value="Bact_OuterMem_StrucFunc"/>
</dbReference>
<keyword evidence="2" id="KW-0732">Signal</keyword>
<evidence type="ECO:0000313" key="8">
    <source>
        <dbReference type="EMBL" id="NGY05652.1"/>
    </source>
</evidence>
<organism evidence="8 9">
    <name type="scientific">Solimonas terrae</name>
    <dbReference type="NCBI Taxonomy" id="1396819"/>
    <lineage>
        <taxon>Bacteria</taxon>
        <taxon>Pseudomonadati</taxon>
        <taxon>Pseudomonadota</taxon>
        <taxon>Gammaproteobacteria</taxon>
        <taxon>Nevskiales</taxon>
        <taxon>Nevskiaceae</taxon>
        <taxon>Solimonas</taxon>
    </lineage>
</organism>